<dbReference type="Proteomes" id="UP000289738">
    <property type="component" value="Chromosome B05"/>
</dbReference>
<evidence type="ECO:0000313" key="1">
    <source>
        <dbReference type="EMBL" id="RYR10701.1"/>
    </source>
</evidence>
<dbReference type="EMBL" id="SDMP01000015">
    <property type="protein sequence ID" value="RYR10701.1"/>
    <property type="molecule type" value="Genomic_DNA"/>
</dbReference>
<protein>
    <submittedName>
        <fullName evidence="1">Uncharacterized protein</fullName>
    </submittedName>
</protein>
<evidence type="ECO:0000313" key="2">
    <source>
        <dbReference type="Proteomes" id="UP000289738"/>
    </source>
</evidence>
<comment type="caution">
    <text evidence="1">The sequence shown here is derived from an EMBL/GenBank/DDBJ whole genome shotgun (WGS) entry which is preliminary data.</text>
</comment>
<reference evidence="1 2" key="1">
    <citation type="submission" date="2019-01" db="EMBL/GenBank/DDBJ databases">
        <title>Sequencing of cultivated peanut Arachis hypogaea provides insights into genome evolution and oil improvement.</title>
        <authorList>
            <person name="Chen X."/>
        </authorList>
    </citation>
    <scope>NUCLEOTIDE SEQUENCE [LARGE SCALE GENOMIC DNA]</scope>
    <source>
        <strain evidence="2">cv. Fuhuasheng</strain>
        <tissue evidence="1">Leaves</tissue>
    </source>
</reference>
<dbReference type="AlphaFoldDB" id="A0A444Z944"/>
<keyword evidence="2" id="KW-1185">Reference proteome</keyword>
<accession>A0A444Z944</accession>
<proteinExistence type="predicted"/>
<organism evidence="1 2">
    <name type="scientific">Arachis hypogaea</name>
    <name type="common">Peanut</name>
    <dbReference type="NCBI Taxonomy" id="3818"/>
    <lineage>
        <taxon>Eukaryota</taxon>
        <taxon>Viridiplantae</taxon>
        <taxon>Streptophyta</taxon>
        <taxon>Embryophyta</taxon>
        <taxon>Tracheophyta</taxon>
        <taxon>Spermatophyta</taxon>
        <taxon>Magnoliopsida</taxon>
        <taxon>eudicotyledons</taxon>
        <taxon>Gunneridae</taxon>
        <taxon>Pentapetalae</taxon>
        <taxon>rosids</taxon>
        <taxon>fabids</taxon>
        <taxon>Fabales</taxon>
        <taxon>Fabaceae</taxon>
        <taxon>Papilionoideae</taxon>
        <taxon>50 kb inversion clade</taxon>
        <taxon>dalbergioids sensu lato</taxon>
        <taxon>Dalbergieae</taxon>
        <taxon>Pterocarpus clade</taxon>
        <taxon>Arachis</taxon>
    </lineage>
</organism>
<name>A0A444Z944_ARAHY</name>
<sequence>MFCNISFALEVVEPIYTFGFGIELYHQSRVLVENIKENVNKTPDKLTDLNLLIFCWVLIIHDPATANERCHNYILKLLIAESDPATSRDSLYGTVCLFMHDICAFSLPFRLLFFDTCGRTGESTPGSSANTVFLGLMRMSMLQLH</sequence>
<gene>
    <name evidence="1" type="ORF">Ahy_B05g079181</name>
</gene>